<keyword evidence="3" id="KW-1185">Reference proteome</keyword>
<organism evidence="2 3">
    <name type="scientific">Bifidobacterium parmae</name>
    <dbReference type="NCBI Taxonomy" id="361854"/>
    <lineage>
        <taxon>Bacteria</taxon>
        <taxon>Bacillati</taxon>
        <taxon>Actinomycetota</taxon>
        <taxon>Actinomycetes</taxon>
        <taxon>Bifidobacteriales</taxon>
        <taxon>Bifidobacteriaceae</taxon>
        <taxon>Bifidobacterium</taxon>
    </lineage>
</organism>
<evidence type="ECO:0000313" key="3">
    <source>
        <dbReference type="Proteomes" id="UP000235034"/>
    </source>
</evidence>
<comment type="caution">
    <text evidence="2">The sequence shown here is derived from an EMBL/GenBank/DDBJ whole genome shotgun (WGS) entry which is preliminary data.</text>
</comment>
<dbReference type="EMBL" id="NMWT01000028">
    <property type="protein sequence ID" value="PLS26257.1"/>
    <property type="molecule type" value="Genomic_DNA"/>
</dbReference>
<evidence type="ECO:0000256" key="1">
    <source>
        <dbReference type="SAM" id="MobiDB-lite"/>
    </source>
</evidence>
<feature type="region of interest" description="Disordered" evidence="1">
    <location>
        <begin position="1"/>
        <end position="33"/>
    </location>
</feature>
<reference evidence="2 3" key="1">
    <citation type="submission" date="2017-07" db="EMBL/GenBank/DDBJ databases">
        <title>Bifidobacterium novel species.</title>
        <authorList>
            <person name="Lugli G.A."/>
            <person name="Milani C."/>
            <person name="Duranti S."/>
            <person name="Mangifesta M."/>
        </authorList>
    </citation>
    <scope>NUCLEOTIDE SEQUENCE [LARGE SCALE GENOMIC DNA]</scope>
    <source>
        <strain evidence="2 3">77</strain>
    </source>
</reference>
<dbReference type="AlphaFoldDB" id="A0A2N5IWD3"/>
<accession>A0A2N5IWD3</accession>
<name>A0A2N5IWD3_9BIFI</name>
<evidence type="ECO:0008006" key="4">
    <source>
        <dbReference type="Google" id="ProtNLM"/>
    </source>
</evidence>
<gene>
    <name evidence="2" type="ORF">Uis4E_1832</name>
</gene>
<evidence type="ECO:0000313" key="2">
    <source>
        <dbReference type="EMBL" id="PLS26257.1"/>
    </source>
</evidence>
<sequence length="244" mass="27169">MGTGVSYSPQDDAPPPPAAISGIRTGDSPHTPGDAFDIPNRPLLLPGDTLPDICLAPAYRPRQLAPRHPPHAQFRAHLKTIRRPSPLTPIFRCPMTPPVRRHDRAAAADTTLRSAVHARLRINPLVDRRPRTRRIVGHCPTCGVEITAAKGEQWRVCETCKTLVDVRELREQVAETVDRYHLTRTPAGLAEWLRSEYGVKVSRKQVSNWINRGKLPGTRPVDGAPGYYEFSIREITALAVSKRQ</sequence>
<protein>
    <recommendedName>
        <fullName evidence="4">PhnA protein</fullName>
    </recommendedName>
</protein>
<dbReference type="Proteomes" id="UP000235034">
    <property type="component" value="Unassembled WGS sequence"/>
</dbReference>
<proteinExistence type="predicted"/>